<dbReference type="InterPro" id="IPR027417">
    <property type="entry name" value="P-loop_NTPase"/>
</dbReference>
<dbReference type="GO" id="GO:0016020">
    <property type="term" value="C:membrane"/>
    <property type="evidence" value="ECO:0007669"/>
    <property type="project" value="UniProtKB-SubCell"/>
</dbReference>
<evidence type="ECO:0000259" key="7">
    <source>
        <dbReference type="Pfam" id="PF00350"/>
    </source>
</evidence>
<organism evidence="8 9">
    <name type="scientific">Photobacterium carnosum</name>
    <dbReference type="NCBI Taxonomy" id="2023717"/>
    <lineage>
        <taxon>Bacteria</taxon>
        <taxon>Pseudomonadati</taxon>
        <taxon>Pseudomonadota</taxon>
        <taxon>Gammaproteobacteria</taxon>
        <taxon>Vibrionales</taxon>
        <taxon>Vibrionaceae</taxon>
        <taxon>Photobacterium</taxon>
    </lineage>
</organism>
<dbReference type="InterPro" id="IPR045063">
    <property type="entry name" value="Dynamin_N"/>
</dbReference>
<gene>
    <name evidence="8" type="ORF">CIK00_04775</name>
</gene>
<sequence>MSPLDLKTNLSHDQLLERYQLLCKACSSDSSIDANLKSELAALEQLIKHDLVELTRKGCPDNITDILKAMDNELVRFREFCEFPSLATKSVVGIGGGFSAGKSSFINKLIGHKCLVAEVDPTTSMPAYVMKGQDETIQAINTNNCAITLTQAEFSSLTHEEKLIYGSQVGRMLKSAFITLPDFQWQNLAILDTPGYSKPEDQNWNERTDANLAKAQLNSANYIVWVVSAEAGVISEDDIKFLDSLDKKIPKYVLVSRADKRTEEDVPKIIELIKTTLANRGVNVIDVVPFSTRKRAKYSLEPVIAQMDAWNETLTVLQFAQNFKRQFLAYQSFLEEEQRLGNRRLHKLNRILTLADDDELTSDANDLIELVKQELQQLTQLKDNLASLNHVFFTKLKKIGDRAGVPLPEPNALELMDLKEIDLLGMLRQIREEQGLEEPIINPFADLFSQPINPKVIARILRRETPPDYGFDALMTGELFNQLPQLLRQAQPVDDIIKLLDEVK</sequence>
<dbReference type="SUPFAM" id="SSF52540">
    <property type="entry name" value="P-loop containing nucleoside triphosphate hydrolases"/>
    <property type="match status" value="1"/>
</dbReference>
<feature type="coiled-coil region" evidence="6">
    <location>
        <begin position="364"/>
        <end position="391"/>
    </location>
</feature>
<dbReference type="Gene3D" id="3.40.50.300">
    <property type="entry name" value="P-loop containing nucleotide triphosphate hydrolases"/>
    <property type="match status" value="1"/>
</dbReference>
<dbReference type="InterPro" id="IPR027094">
    <property type="entry name" value="Mitofusin_fam"/>
</dbReference>
<dbReference type="RefSeq" id="WP_101767775.1">
    <property type="nucleotide sequence ID" value="NZ_BPPU01000002.1"/>
</dbReference>
<keyword evidence="4" id="KW-0342">GTP-binding</keyword>
<accession>A0A2N4UVR1</accession>
<evidence type="ECO:0000256" key="5">
    <source>
        <dbReference type="ARBA" id="ARBA00023136"/>
    </source>
</evidence>
<evidence type="ECO:0000256" key="1">
    <source>
        <dbReference type="ARBA" id="ARBA00004370"/>
    </source>
</evidence>
<dbReference type="EMBL" id="NPIB01000003">
    <property type="protein sequence ID" value="PLC59108.1"/>
    <property type="molecule type" value="Genomic_DNA"/>
</dbReference>
<dbReference type="PANTHER" id="PTHR10465:SF0">
    <property type="entry name" value="SARCALUMENIN"/>
    <property type="match status" value="1"/>
</dbReference>
<dbReference type="PANTHER" id="PTHR10465">
    <property type="entry name" value="TRANSMEMBRANE GTPASE FZO1"/>
    <property type="match status" value="1"/>
</dbReference>
<protein>
    <recommendedName>
        <fullName evidence="7">Dynamin N-terminal domain-containing protein</fullName>
    </recommendedName>
</protein>
<evidence type="ECO:0000313" key="9">
    <source>
        <dbReference type="Proteomes" id="UP000234420"/>
    </source>
</evidence>
<dbReference type="GO" id="GO:0005525">
    <property type="term" value="F:GTP binding"/>
    <property type="evidence" value="ECO:0007669"/>
    <property type="project" value="UniProtKB-KW"/>
</dbReference>
<evidence type="ECO:0000256" key="3">
    <source>
        <dbReference type="ARBA" id="ARBA00022801"/>
    </source>
</evidence>
<dbReference type="Proteomes" id="UP000234420">
    <property type="component" value="Unassembled WGS sequence"/>
</dbReference>
<evidence type="ECO:0000256" key="2">
    <source>
        <dbReference type="ARBA" id="ARBA00022741"/>
    </source>
</evidence>
<comment type="subcellular location">
    <subcellularLocation>
        <location evidence="1">Membrane</location>
    </subcellularLocation>
</comment>
<dbReference type="Pfam" id="PF00350">
    <property type="entry name" value="Dynamin_N"/>
    <property type="match status" value="1"/>
</dbReference>
<comment type="caution">
    <text evidence="8">The sequence shown here is derived from an EMBL/GenBank/DDBJ whole genome shotgun (WGS) entry which is preliminary data.</text>
</comment>
<keyword evidence="2" id="KW-0547">Nucleotide-binding</keyword>
<dbReference type="AlphaFoldDB" id="A0A2N4UVR1"/>
<keyword evidence="5" id="KW-0472">Membrane</keyword>
<keyword evidence="3" id="KW-0378">Hydrolase</keyword>
<evidence type="ECO:0000256" key="6">
    <source>
        <dbReference type="SAM" id="Coils"/>
    </source>
</evidence>
<dbReference type="GO" id="GO:0003924">
    <property type="term" value="F:GTPase activity"/>
    <property type="evidence" value="ECO:0007669"/>
    <property type="project" value="InterPro"/>
</dbReference>
<evidence type="ECO:0000313" key="8">
    <source>
        <dbReference type="EMBL" id="PLC59108.1"/>
    </source>
</evidence>
<keyword evidence="6" id="KW-0175">Coiled coil</keyword>
<proteinExistence type="predicted"/>
<keyword evidence="9" id="KW-1185">Reference proteome</keyword>
<feature type="domain" description="Dynamin N-terminal" evidence="7">
    <location>
        <begin position="94"/>
        <end position="255"/>
    </location>
</feature>
<name>A0A2N4UVR1_9GAMM</name>
<reference evidence="8 9" key="1">
    <citation type="journal article" date="2018" name="Syst. Appl. Microbiol.">
        <title>Photobacterium carnosum sp. nov., isolated from spoiled modified atmosphere packaged poultry meat.</title>
        <authorList>
            <person name="Hilgarth M."/>
            <person name="Fuertes S."/>
            <person name="Ehrmann M."/>
            <person name="Vogel R.F."/>
        </authorList>
    </citation>
    <scope>NUCLEOTIDE SEQUENCE [LARGE SCALE GENOMIC DNA]</scope>
    <source>
        <strain evidence="8 9">TMW 2.2021</strain>
    </source>
</reference>
<evidence type="ECO:0000256" key="4">
    <source>
        <dbReference type="ARBA" id="ARBA00023134"/>
    </source>
</evidence>